<dbReference type="InterPro" id="IPR036188">
    <property type="entry name" value="FAD/NAD-bd_sf"/>
</dbReference>
<dbReference type="Proteomes" id="UP001595528">
    <property type="component" value="Unassembled WGS sequence"/>
</dbReference>
<dbReference type="RefSeq" id="WP_379904268.1">
    <property type="nucleotide sequence ID" value="NZ_JBHRTR010000034.1"/>
</dbReference>
<dbReference type="InterPro" id="IPR029043">
    <property type="entry name" value="GcvT/YgfZ_C"/>
</dbReference>
<dbReference type="Pfam" id="PF08669">
    <property type="entry name" value="GCV_T_C"/>
    <property type="match status" value="1"/>
</dbReference>
<feature type="domain" description="FAD dependent oxidoreductase central" evidence="6">
    <location>
        <begin position="374"/>
        <end position="429"/>
    </location>
</feature>
<feature type="domain" description="GCVT N-terminal" evidence="4">
    <location>
        <begin position="431"/>
        <end position="709"/>
    </location>
</feature>
<dbReference type="Pfam" id="PF01266">
    <property type="entry name" value="DAO"/>
    <property type="match status" value="1"/>
</dbReference>
<dbReference type="Gene3D" id="3.30.1360.120">
    <property type="entry name" value="Probable tRNA modification gtpase trme, domain 1"/>
    <property type="match status" value="1"/>
</dbReference>
<evidence type="ECO:0000313" key="7">
    <source>
        <dbReference type="EMBL" id="MFC3229762.1"/>
    </source>
</evidence>
<dbReference type="InterPro" id="IPR006076">
    <property type="entry name" value="FAD-dep_OxRdtase"/>
</dbReference>
<dbReference type="InterPro" id="IPR013977">
    <property type="entry name" value="GcvT_C"/>
</dbReference>
<evidence type="ECO:0000313" key="8">
    <source>
        <dbReference type="Proteomes" id="UP001595528"/>
    </source>
</evidence>
<feature type="domain" description="FAD dependent oxidoreductase" evidence="3">
    <location>
        <begin position="11"/>
        <end position="371"/>
    </location>
</feature>
<dbReference type="Pfam" id="PF01571">
    <property type="entry name" value="GCV_T"/>
    <property type="match status" value="1"/>
</dbReference>
<accession>A0ABV7L572</accession>
<evidence type="ECO:0000259" key="5">
    <source>
        <dbReference type="Pfam" id="PF08669"/>
    </source>
</evidence>
<dbReference type="SUPFAM" id="SSF103025">
    <property type="entry name" value="Folate-binding domain"/>
    <property type="match status" value="1"/>
</dbReference>
<evidence type="ECO:0000256" key="2">
    <source>
        <dbReference type="ARBA" id="ARBA00023002"/>
    </source>
</evidence>
<comment type="similarity">
    <text evidence="1">Belongs to the GcvT family.</text>
</comment>
<dbReference type="InterPro" id="IPR028896">
    <property type="entry name" value="GcvT/YgfZ/DmdA"/>
</dbReference>
<dbReference type="Gene3D" id="3.30.70.1400">
    <property type="entry name" value="Aminomethyltransferase beta-barrel domains"/>
    <property type="match status" value="1"/>
</dbReference>
<reference evidence="8" key="1">
    <citation type="journal article" date="2019" name="Int. J. Syst. Evol. Microbiol.">
        <title>The Global Catalogue of Microorganisms (GCM) 10K type strain sequencing project: providing services to taxonomists for standard genome sequencing and annotation.</title>
        <authorList>
            <consortium name="The Broad Institute Genomics Platform"/>
            <consortium name="The Broad Institute Genome Sequencing Center for Infectious Disease"/>
            <person name="Wu L."/>
            <person name="Ma J."/>
        </authorList>
    </citation>
    <scope>NUCLEOTIDE SEQUENCE [LARGE SCALE GENOMIC DNA]</scope>
    <source>
        <strain evidence="8">KCTC 42964</strain>
    </source>
</reference>
<keyword evidence="8" id="KW-1185">Reference proteome</keyword>
<evidence type="ECO:0000259" key="3">
    <source>
        <dbReference type="Pfam" id="PF01266"/>
    </source>
</evidence>
<protein>
    <submittedName>
        <fullName evidence="7">FAD-dependent oxidoreductase</fullName>
    </submittedName>
</protein>
<evidence type="ECO:0000259" key="4">
    <source>
        <dbReference type="Pfam" id="PF01571"/>
    </source>
</evidence>
<dbReference type="EMBL" id="JBHRTR010000034">
    <property type="protein sequence ID" value="MFC3229762.1"/>
    <property type="molecule type" value="Genomic_DNA"/>
</dbReference>
<dbReference type="PROSITE" id="PS51257">
    <property type="entry name" value="PROKAR_LIPOPROTEIN"/>
    <property type="match status" value="1"/>
</dbReference>
<dbReference type="Gene3D" id="2.40.30.110">
    <property type="entry name" value="Aminomethyltransferase beta-barrel domains"/>
    <property type="match status" value="1"/>
</dbReference>
<evidence type="ECO:0000256" key="1">
    <source>
        <dbReference type="ARBA" id="ARBA00008609"/>
    </source>
</evidence>
<name>A0ABV7L572_9PROT</name>
<dbReference type="PANTHER" id="PTHR43757">
    <property type="entry name" value="AMINOMETHYLTRANSFERASE"/>
    <property type="match status" value="1"/>
</dbReference>
<dbReference type="SUPFAM" id="SSF51905">
    <property type="entry name" value="FAD/NAD(P)-binding domain"/>
    <property type="match status" value="1"/>
</dbReference>
<feature type="domain" description="Aminomethyltransferase C-terminal" evidence="5">
    <location>
        <begin position="730"/>
        <end position="815"/>
    </location>
</feature>
<dbReference type="Pfam" id="PF16350">
    <property type="entry name" value="FAO_M"/>
    <property type="match status" value="1"/>
</dbReference>
<gene>
    <name evidence="7" type="ORF">ACFOGJ_21110</name>
</gene>
<comment type="caution">
    <text evidence="7">The sequence shown here is derived from an EMBL/GenBank/DDBJ whole genome shotgun (WGS) entry which is preliminary data.</text>
</comment>
<sequence length="823" mass="88717">MGQELPRQAEVVIVGGGVVGCSLAYHLVKLGIRDVVLLERRQLTCGTTWHAAGLVGQLRATENLTRLAQYTTGLYAGLEAETGQATGFRQNGSLALATGAERLEELRRGAAMARSFGLEVEEVGPAEARDLHPLIEAGDVVGGVWLPKDGQTNPVDTTLALAKGARAGGATILEGVTVTGILTRGGRAAGVRTAGPDGTPGEVAARIVVNCAGMWGRELGRMAGVAVPLQACEHYYVVTEEIPGLPRDLPVLRDPDNCAYVKEDAGKLLVGAFERNARAWAVDGIPADFCFDELPEDWDHFLPVLEGQMRRLPVLETAGIRTFFCGPESFTPDVRYLLGEAPELPGFFLACGFNSIGIQSAGGAGRVLAEWIRDGHAPMDLWDVDIRRLLPFQASRSYIAARAPESLGLLYAMHWPHLQPQTARNLRLSPLHDRMAAAGACFGETAGWERPLWFAAEGEAPVPAYSYGRQNWFDRTAAECRAVRQAVALFDQTPFAKFAVQGRDAEAVLQRICANDVAVPPGRIVYTPWLNERGGIEADLTVARISHDVFWVVTGAAVARRDWTWLTRHVPGDAHCFVTDIGSAWAVLGVTGPAARALLQAVVEDPAQLSPEACPFGHWVDLNIGPVPVRAMRLSYAGELGWELYVPTEFAVALHDLVVAAGADHGLRRAGLHALDCCRLEKGFRHWGHDITDEDTPLEAGLGFAVALDGKPDFIGRDALLRQRHAGVTKRLVQFRLQEPEPLLYHNEPVWRDGRIVGRLTSGAYGHSLGSAIGMGYVEDGGAPVTAGFVAAGGFEIEVAGRRVAAQAGLAPFHDPQGRRMRD</sequence>
<dbReference type="InterPro" id="IPR027266">
    <property type="entry name" value="TrmE/GcvT-like"/>
</dbReference>
<dbReference type="PANTHER" id="PTHR43757:SF15">
    <property type="entry name" value="PYRUVATE DEHYDROGENASE PHOSPHATASE REGULATORY SUBUNIT, MITOCHONDRIAL-LIKE"/>
    <property type="match status" value="1"/>
</dbReference>
<dbReference type="SUPFAM" id="SSF54373">
    <property type="entry name" value="FAD-linked reductases, C-terminal domain"/>
    <property type="match status" value="1"/>
</dbReference>
<dbReference type="InterPro" id="IPR032503">
    <property type="entry name" value="FAO_M"/>
</dbReference>
<evidence type="ECO:0000259" key="6">
    <source>
        <dbReference type="Pfam" id="PF16350"/>
    </source>
</evidence>
<proteinExistence type="inferred from homology"/>
<dbReference type="InterPro" id="IPR006222">
    <property type="entry name" value="GCVT_N"/>
</dbReference>
<dbReference type="Gene3D" id="3.30.9.10">
    <property type="entry name" value="D-Amino Acid Oxidase, subunit A, domain 2"/>
    <property type="match status" value="1"/>
</dbReference>
<organism evidence="7 8">
    <name type="scientific">Marinibaculum pumilum</name>
    <dbReference type="NCBI Taxonomy" id="1766165"/>
    <lineage>
        <taxon>Bacteria</taxon>
        <taxon>Pseudomonadati</taxon>
        <taxon>Pseudomonadota</taxon>
        <taxon>Alphaproteobacteria</taxon>
        <taxon>Rhodospirillales</taxon>
        <taxon>Rhodospirillaceae</taxon>
        <taxon>Marinibaculum</taxon>
    </lineage>
</organism>
<keyword evidence="2" id="KW-0560">Oxidoreductase</keyword>
<dbReference type="SUPFAM" id="SSF101790">
    <property type="entry name" value="Aminomethyltransferase beta-barrel domain"/>
    <property type="match status" value="1"/>
</dbReference>
<dbReference type="Gene3D" id="3.50.50.60">
    <property type="entry name" value="FAD/NAD(P)-binding domain"/>
    <property type="match status" value="1"/>
</dbReference>